<evidence type="ECO:0000313" key="5">
    <source>
        <dbReference type="Proteomes" id="UP001596977"/>
    </source>
</evidence>
<dbReference type="CDD" id="cd06558">
    <property type="entry name" value="crotonase-like"/>
    <property type="match status" value="1"/>
</dbReference>
<dbReference type="Gene3D" id="1.10.12.10">
    <property type="entry name" value="Lyase 2-enoyl-coa Hydratase, Chain A, domain 2"/>
    <property type="match status" value="1"/>
</dbReference>
<proteinExistence type="inferred from homology"/>
<dbReference type="InterPro" id="IPR018376">
    <property type="entry name" value="Enoyl-CoA_hyd/isom_CS"/>
</dbReference>
<dbReference type="InterPro" id="IPR001753">
    <property type="entry name" value="Enoyl-CoA_hydra/iso"/>
</dbReference>
<comment type="similarity">
    <text evidence="1 3">Belongs to the enoyl-CoA hydratase/isomerase family.</text>
</comment>
<evidence type="ECO:0000256" key="2">
    <source>
        <dbReference type="ARBA" id="ARBA00023239"/>
    </source>
</evidence>
<evidence type="ECO:0000256" key="1">
    <source>
        <dbReference type="ARBA" id="ARBA00005254"/>
    </source>
</evidence>
<dbReference type="Pfam" id="PF00378">
    <property type="entry name" value="ECH_1"/>
    <property type="match status" value="1"/>
</dbReference>
<protein>
    <submittedName>
        <fullName evidence="4">Enoyl-CoA hydratase-related protein</fullName>
    </submittedName>
</protein>
<dbReference type="InterPro" id="IPR014748">
    <property type="entry name" value="Enoyl-CoA_hydra_C"/>
</dbReference>
<reference evidence="5" key="1">
    <citation type="journal article" date="2019" name="Int. J. Syst. Evol. Microbiol.">
        <title>The Global Catalogue of Microorganisms (GCM) 10K type strain sequencing project: providing services to taxonomists for standard genome sequencing and annotation.</title>
        <authorList>
            <consortium name="The Broad Institute Genomics Platform"/>
            <consortium name="The Broad Institute Genome Sequencing Center for Infectious Disease"/>
            <person name="Wu L."/>
            <person name="Ma J."/>
        </authorList>
    </citation>
    <scope>NUCLEOTIDE SEQUENCE [LARGE SCALE GENOMIC DNA]</scope>
    <source>
        <strain evidence="5">CCUG 62982</strain>
    </source>
</reference>
<dbReference type="EMBL" id="JBHTJG010000001">
    <property type="protein sequence ID" value="MFD0945612.1"/>
    <property type="molecule type" value="Genomic_DNA"/>
</dbReference>
<keyword evidence="5" id="KW-1185">Reference proteome</keyword>
<dbReference type="Gene3D" id="3.90.226.10">
    <property type="entry name" value="2-enoyl-CoA Hydratase, Chain A, domain 1"/>
    <property type="match status" value="1"/>
</dbReference>
<dbReference type="SUPFAM" id="SSF52096">
    <property type="entry name" value="ClpP/crotonase"/>
    <property type="match status" value="1"/>
</dbReference>
<keyword evidence="2" id="KW-0456">Lyase</keyword>
<comment type="caution">
    <text evidence="4">The sequence shown here is derived from an EMBL/GenBank/DDBJ whole genome shotgun (WGS) entry which is preliminary data.</text>
</comment>
<organism evidence="4 5">
    <name type="scientific">Sphingomonas canadensis</name>
    <dbReference type="NCBI Taxonomy" id="1219257"/>
    <lineage>
        <taxon>Bacteria</taxon>
        <taxon>Pseudomonadati</taxon>
        <taxon>Pseudomonadota</taxon>
        <taxon>Alphaproteobacteria</taxon>
        <taxon>Sphingomonadales</taxon>
        <taxon>Sphingomonadaceae</taxon>
        <taxon>Sphingomonas</taxon>
    </lineage>
</organism>
<dbReference type="Proteomes" id="UP001596977">
    <property type="component" value="Unassembled WGS sequence"/>
</dbReference>
<dbReference type="RefSeq" id="WP_264942153.1">
    <property type="nucleotide sequence ID" value="NZ_JAPDRA010000001.1"/>
</dbReference>
<gene>
    <name evidence="4" type="ORF">ACFQ1E_04610</name>
</gene>
<dbReference type="PANTHER" id="PTHR11941:SF54">
    <property type="entry name" value="ENOYL-COA HYDRATASE, MITOCHONDRIAL"/>
    <property type="match status" value="1"/>
</dbReference>
<dbReference type="InterPro" id="IPR029045">
    <property type="entry name" value="ClpP/crotonase-like_dom_sf"/>
</dbReference>
<evidence type="ECO:0000256" key="3">
    <source>
        <dbReference type="RuleBase" id="RU003707"/>
    </source>
</evidence>
<dbReference type="PROSITE" id="PS00166">
    <property type="entry name" value="ENOYL_COA_HYDRATASE"/>
    <property type="match status" value="1"/>
</dbReference>
<accession>A0ABW3H390</accession>
<sequence length="258" mass="26978">MTRTYVDVSREGPLTILTINRPEAHNALNAESHLELQAVFDDFAADDAQWVAIITGAGSRAFCAGHDLKQQAAGGGLDLPAKGFAGLTSRFDLAKPVIAAVNGVAMGGGFEIALACDLVIAASNAVFALPEPRVGLAALGGGIQRLPRAIGFHRAMELMLTGRRVTAAEGLALGFVNEVVEGDVLDAARCWAATILEGSPMSVRATKEAALRGLDTPLADGIREQFSYPAMQAMLASQDAVEGPAAFAAKRLPQWKGR</sequence>
<dbReference type="PANTHER" id="PTHR11941">
    <property type="entry name" value="ENOYL-COA HYDRATASE-RELATED"/>
    <property type="match status" value="1"/>
</dbReference>
<evidence type="ECO:0000313" key="4">
    <source>
        <dbReference type="EMBL" id="MFD0945612.1"/>
    </source>
</evidence>
<name>A0ABW3H390_9SPHN</name>